<name>K7SQ25_9GAMM</name>
<protein>
    <submittedName>
        <fullName evidence="1">MerR family transcriptional regulator</fullName>
    </submittedName>
</protein>
<dbReference type="EMBL" id="JX569338">
    <property type="protein sequence ID" value="AFW03526.1"/>
    <property type="molecule type" value="Genomic_DNA"/>
</dbReference>
<proteinExistence type="predicted"/>
<evidence type="ECO:0000313" key="1">
    <source>
        <dbReference type="EMBL" id="AFW03526.1"/>
    </source>
</evidence>
<dbReference type="RefSeq" id="WP_015077980.1">
    <property type="nucleotide sequence ID" value="NC_019426.1"/>
</dbReference>
<keyword evidence="1" id="KW-0614">Plasmid</keyword>
<reference evidence="1" key="1">
    <citation type="journal article" date="2013" name="BMC Microbiol.">
        <title>Characterization of Halomonas sp. ZM3 isolated from the Zelazny Most post-flotation waste reservoir, with a special focus on its mobile DNA.</title>
        <authorList>
            <person name="Dziewit L."/>
            <person name="Pyzik A."/>
            <person name="Matlakowska R."/>
            <person name="Baj J."/>
            <person name="Szuplewska M."/>
            <person name="Bartosik D."/>
        </authorList>
    </citation>
    <scope>NUCLEOTIDE SEQUENCE</scope>
    <source>
        <strain evidence="1">ZM3</strain>
        <plasmid evidence="1">pZM3H1</plasmid>
    </source>
</reference>
<organism evidence="1">
    <name type="scientific">Halomonas sp. ZM3</name>
    <dbReference type="NCBI Taxonomy" id="1250400"/>
    <lineage>
        <taxon>Bacteria</taxon>
        <taxon>Pseudomonadati</taxon>
        <taxon>Pseudomonadota</taxon>
        <taxon>Gammaproteobacteria</taxon>
        <taxon>Oceanospirillales</taxon>
        <taxon>Halomonadaceae</taxon>
        <taxon>Halomonas</taxon>
    </lineage>
</organism>
<dbReference type="AlphaFoldDB" id="K7SQ25"/>
<sequence>MQNNVNDITPEYLTDEQAAFLLGGLSPLTLRNSRVRGVLLGHKAPPWVKLGRLVRYRRRDLLKWAERNAVERRTAQG</sequence>
<geneLocation type="plasmid" evidence="1">
    <name>pZM3H1</name>
</geneLocation>
<accession>K7SQ25</accession>